<dbReference type="Pfam" id="PF00589">
    <property type="entry name" value="Phage_integrase"/>
    <property type="match status" value="1"/>
</dbReference>
<proteinExistence type="inferred from homology"/>
<evidence type="ECO:0000313" key="6">
    <source>
        <dbReference type="EMBL" id="PZN00126.1"/>
    </source>
</evidence>
<keyword evidence="2" id="KW-0229">DNA integration</keyword>
<dbReference type="InterPro" id="IPR050808">
    <property type="entry name" value="Phage_Integrase"/>
</dbReference>
<comment type="similarity">
    <text evidence="1">Belongs to the 'phage' integrase family.</text>
</comment>
<dbReference type="PANTHER" id="PTHR30629:SF2">
    <property type="entry name" value="PROPHAGE INTEGRASE INTS-RELATED"/>
    <property type="match status" value="1"/>
</dbReference>
<dbReference type="GO" id="GO:0015074">
    <property type="term" value="P:DNA integration"/>
    <property type="evidence" value="ECO:0007669"/>
    <property type="project" value="UniProtKB-KW"/>
</dbReference>
<evidence type="ECO:0000256" key="1">
    <source>
        <dbReference type="ARBA" id="ARBA00008857"/>
    </source>
</evidence>
<comment type="caution">
    <text evidence="6">The sequence shown here is derived from an EMBL/GenBank/DDBJ whole genome shotgun (WGS) entry which is preliminary data.</text>
</comment>
<evidence type="ECO:0000259" key="5">
    <source>
        <dbReference type="PROSITE" id="PS51898"/>
    </source>
</evidence>
<dbReference type="SUPFAM" id="SSF56349">
    <property type="entry name" value="DNA breaking-rejoining enzymes"/>
    <property type="match status" value="1"/>
</dbReference>
<keyword evidence="4" id="KW-0233">DNA recombination</keyword>
<sequence>MPRPPLPLGTHGKIRVYKLGPRRVRARTNYRDYDGVTRPVERIGRSKADAENRLKEALRDRTRAGSSEEITSRSKVAAVAALWLRDLQESDKALRTKETYRQAWERDLASAVGNLQVGEVTVGIADRVLRAIRDNTGLGSAKHARVVLTGIFDLALRHEAIKSNPIRNVPGLTAGGKKAPGQKAGPVLSAEELPKLREHLRSLPPERQHDLVDLVDLLAATGCRIGELLALDWSRVDLDAGTIRIEGTVIRVPGSGLIVQPHTKSTAGMRTLKLPAWAGEVLRRRAAAGTSSWVFPSTTGTLRDPDNTRKQLRMAVKGTPWEGLHPHAFRHLVATHLDEAGLTARQIADYLGHAQVSMTQDVYMNRGVVGGAAAAALDVIAPE</sequence>
<keyword evidence="3" id="KW-0238">DNA-binding</keyword>
<evidence type="ECO:0000256" key="3">
    <source>
        <dbReference type="ARBA" id="ARBA00023125"/>
    </source>
</evidence>
<dbReference type="PANTHER" id="PTHR30629">
    <property type="entry name" value="PROPHAGE INTEGRASE"/>
    <property type="match status" value="1"/>
</dbReference>
<dbReference type="PROSITE" id="PS51898">
    <property type="entry name" value="TYR_RECOMBINASE"/>
    <property type="match status" value="1"/>
</dbReference>
<evidence type="ECO:0000256" key="4">
    <source>
        <dbReference type="ARBA" id="ARBA00023172"/>
    </source>
</evidence>
<gene>
    <name evidence="6" type="ORF">DIU77_04270</name>
</gene>
<dbReference type="EMBL" id="QGUI01000107">
    <property type="protein sequence ID" value="PZN00126.1"/>
    <property type="molecule type" value="Genomic_DNA"/>
</dbReference>
<dbReference type="InterPro" id="IPR011010">
    <property type="entry name" value="DNA_brk_join_enz"/>
</dbReference>
<dbReference type="Pfam" id="PF22022">
    <property type="entry name" value="Phage_int_M"/>
    <property type="match status" value="1"/>
</dbReference>
<dbReference type="Gene3D" id="1.10.150.130">
    <property type="match status" value="1"/>
</dbReference>
<dbReference type="InterPro" id="IPR002104">
    <property type="entry name" value="Integrase_catalytic"/>
</dbReference>
<name>A0A2W4JQX4_9PSEU</name>
<protein>
    <submittedName>
        <fullName evidence="6">Site-specific integrase</fullName>
    </submittedName>
</protein>
<feature type="domain" description="Tyr recombinase" evidence="5">
    <location>
        <begin position="183"/>
        <end position="378"/>
    </location>
</feature>
<dbReference type="InterPro" id="IPR010998">
    <property type="entry name" value="Integrase_recombinase_N"/>
</dbReference>
<dbReference type="GO" id="GO:0006310">
    <property type="term" value="P:DNA recombination"/>
    <property type="evidence" value="ECO:0007669"/>
    <property type="project" value="UniProtKB-KW"/>
</dbReference>
<organism evidence="6">
    <name type="scientific">Thermocrispum agreste</name>
    <dbReference type="NCBI Taxonomy" id="37925"/>
    <lineage>
        <taxon>Bacteria</taxon>
        <taxon>Bacillati</taxon>
        <taxon>Actinomycetota</taxon>
        <taxon>Actinomycetes</taxon>
        <taxon>Pseudonocardiales</taxon>
        <taxon>Pseudonocardiaceae</taxon>
        <taxon>Thermocrispum</taxon>
    </lineage>
</organism>
<dbReference type="AlphaFoldDB" id="A0A2W4JQX4"/>
<dbReference type="InterPro" id="IPR013762">
    <property type="entry name" value="Integrase-like_cat_sf"/>
</dbReference>
<dbReference type="InterPro" id="IPR053876">
    <property type="entry name" value="Phage_int_M"/>
</dbReference>
<dbReference type="GO" id="GO:0003677">
    <property type="term" value="F:DNA binding"/>
    <property type="evidence" value="ECO:0007669"/>
    <property type="project" value="UniProtKB-KW"/>
</dbReference>
<evidence type="ECO:0000256" key="2">
    <source>
        <dbReference type="ARBA" id="ARBA00022908"/>
    </source>
</evidence>
<accession>A0A2W4JQX4</accession>
<dbReference type="CDD" id="cd01189">
    <property type="entry name" value="INT_ICEBs1_C_like"/>
    <property type="match status" value="1"/>
</dbReference>
<reference evidence="6" key="1">
    <citation type="submission" date="2018-05" db="EMBL/GenBank/DDBJ databases">
        <authorList>
            <person name="Lanie J.A."/>
            <person name="Ng W.-L."/>
            <person name="Kazmierczak K.M."/>
            <person name="Andrzejewski T.M."/>
            <person name="Davidsen T.M."/>
            <person name="Wayne K.J."/>
            <person name="Tettelin H."/>
            <person name="Glass J.I."/>
            <person name="Rusch D."/>
            <person name="Podicherti R."/>
            <person name="Tsui H.-C.T."/>
            <person name="Winkler M.E."/>
        </authorList>
    </citation>
    <scope>NUCLEOTIDE SEQUENCE</scope>
    <source>
        <strain evidence="6">ZC4RG45</strain>
    </source>
</reference>
<dbReference type="Gene3D" id="1.10.443.10">
    <property type="entry name" value="Intergrase catalytic core"/>
    <property type="match status" value="1"/>
</dbReference>